<dbReference type="Gene3D" id="2.60.120.10">
    <property type="entry name" value="Jelly Rolls"/>
    <property type="match status" value="1"/>
</dbReference>
<keyword evidence="2" id="KW-0862">Zinc</keyword>
<dbReference type="InterPro" id="IPR051804">
    <property type="entry name" value="Carb_Metab_Reg_Kinase/Isom"/>
</dbReference>
<proteinExistence type="predicted"/>
<evidence type="ECO:0000256" key="1">
    <source>
        <dbReference type="ARBA" id="ARBA00022723"/>
    </source>
</evidence>
<dbReference type="OrthoDB" id="9808275at2"/>
<dbReference type="STRING" id="576117.SAMN04488138_10499"/>
<keyword evidence="4" id="KW-0413">Isomerase</keyword>
<sequence>MLIDTQHTKTGQNSQPAPTHVKLTPEYRAKPWGRRDGLWAPDSAQPLGEVIFKSDTSGLVLKWLQTSEPLSVQIHPQRGPGRKHEWWYIADAKPGAYLQLGLKESATPEDIRRAAQDGSLPGMLRRIEPAVGDTFFIEAGTIHALGPGLTVVEVQEPSDVTWRLFDYGRPRELHLDQALQEAILDPQPLTPMPNGTAPFQITHEMLAPDQRSMLVAPRASVMVAEGRGSFGTESYAPHQCWDFTDAMPVHTTEPTVLILAEPVESTTDDETLWRARK</sequence>
<dbReference type="AlphaFoldDB" id="A0A1I3QUL0"/>
<evidence type="ECO:0000313" key="5">
    <source>
        <dbReference type="Proteomes" id="UP000183299"/>
    </source>
</evidence>
<evidence type="ECO:0000313" key="4">
    <source>
        <dbReference type="EMBL" id="SFJ37179.1"/>
    </source>
</evidence>
<keyword evidence="1" id="KW-0479">Metal-binding</keyword>
<dbReference type="PANTHER" id="PTHR42742">
    <property type="entry name" value="TRANSCRIPTIONAL REPRESSOR MPRA"/>
    <property type="match status" value="1"/>
</dbReference>
<dbReference type="GO" id="GO:0016853">
    <property type="term" value="F:isomerase activity"/>
    <property type="evidence" value="ECO:0007669"/>
    <property type="project" value="UniProtKB-KW"/>
</dbReference>
<dbReference type="SUPFAM" id="SSF51182">
    <property type="entry name" value="RmlC-like cupins"/>
    <property type="match status" value="1"/>
</dbReference>
<feature type="region of interest" description="Disordered" evidence="3">
    <location>
        <begin position="1"/>
        <end position="23"/>
    </location>
</feature>
<dbReference type="Proteomes" id="UP000183299">
    <property type="component" value="Unassembled WGS sequence"/>
</dbReference>
<feature type="compositionally biased region" description="Polar residues" evidence="3">
    <location>
        <begin position="8"/>
        <end position="17"/>
    </location>
</feature>
<organism evidence="4 5">
    <name type="scientific">Celeribacter halophilus</name>
    <dbReference type="NCBI Taxonomy" id="576117"/>
    <lineage>
        <taxon>Bacteria</taxon>
        <taxon>Pseudomonadati</taxon>
        <taxon>Pseudomonadota</taxon>
        <taxon>Alphaproteobacteria</taxon>
        <taxon>Rhodobacterales</taxon>
        <taxon>Roseobacteraceae</taxon>
        <taxon>Celeribacter</taxon>
    </lineage>
</organism>
<keyword evidence="5" id="KW-1185">Reference proteome</keyword>
<evidence type="ECO:0000256" key="3">
    <source>
        <dbReference type="SAM" id="MobiDB-lite"/>
    </source>
</evidence>
<dbReference type="GeneID" id="98664576"/>
<dbReference type="CDD" id="cd07010">
    <property type="entry name" value="cupin_PMI_type_I_N_bac"/>
    <property type="match status" value="1"/>
</dbReference>
<accession>A0A1I3QUL0</accession>
<dbReference type="PANTHER" id="PTHR42742:SF3">
    <property type="entry name" value="FRUCTOKINASE"/>
    <property type="match status" value="1"/>
</dbReference>
<name>A0A1I3QUL0_9RHOB</name>
<dbReference type="EMBL" id="FORY01000004">
    <property type="protein sequence ID" value="SFJ37179.1"/>
    <property type="molecule type" value="Genomic_DNA"/>
</dbReference>
<protein>
    <submittedName>
        <fullName evidence="4">Mannose-6-phosphate isomerase</fullName>
    </submittedName>
</protein>
<evidence type="ECO:0000256" key="2">
    <source>
        <dbReference type="ARBA" id="ARBA00022833"/>
    </source>
</evidence>
<reference evidence="4 5" key="1">
    <citation type="submission" date="2016-10" db="EMBL/GenBank/DDBJ databases">
        <authorList>
            <person name="de Groot N.N."/>
        </authorList>
    </citation>
    <scope>NUCLEOTIDE SEQUENCE [LARGE SCALE GENOMIC DNA]</scope>
    <source>
        <strain evidence="4 5">CGMCC 1.8891</strain>
    </source>
</reference>
<dbReference type="GO" id="GO:0046872">
    <property type="term" value="F:metal ion binding"/>
    <property type="evidence" value="ECO:0007669"/>
    <property type="project" value="UniProtKB-KW"/>
</dbReference>
<dbReference type="RefSeq" id="WP_139222475.1">
    <property type="nucleotide sequence ID" value="NZ_FORY01000004.1"/>
</dbReference>
<gene>
    <name evidence="4" type="ORF">SAMN04488138_10499</name>
</gene>
<dbReference type="InterPro" id="IPR014710">
    <property type="entry name" value="RmlC-like_jellyroll"/>
</dbReference>
<dbReference type="InterPro" id="IPR011051">
    <property type="entry name" value="RmlC_Cupin_sf"/>
</dbReference>